<dbReference type="AlphaFoldDB" id="A0A844Z6H8"/>
<keyword evidence="1" id="KW-0732">Signal</keyword>
<evidence type="ECO:0008006" key="4">
    <source>
        <dbReference type="Google" id="ProtNLM"/>
    </source>
</evidence>
<dbReference type="Proteomes" id="UP000460290">
    <property type="component" value="Unassembled WGS sequence"/>
</dbReference>
<organism evidence="2 3">
    <name type="scientific">Pontixanthobacter aestiaquae</name>
    <dbReference type="NCBI Taxonomy" id="1509367"/>
    <lineage>
        <taxon>Bacteria</taxon>
        <taxon>Pseudomonadati</taxon>
        <taxon>Pseudomonadota</taxon>
        <taxon>Alphaproteobacteria</taxon>
        <taxon>Sphingomonadales</taxon>
        <taxon>Erythrobacteraceae</taxon>
        <taxon>Pontixanthobacter</taxon>
    </lineage>
</organism>
<evidence type="ECO:0000256" key="1">
    <source>
        <dbReference type="SAM" id="SignalP"/>
    </source>
</evidence>
<feature type="signal peptide" evidence="1">
    <location>
        <begin position="1"/>
        <end position="22"/>
    </location>
</feature>
<feature type="chain" id="PRO_5032847234" description="Entry exclusion lipoprotein TrbK" evidence="1">
    <location>
        <begin position="23"/>
        <end position="85"/>
    </location>
</feature>
<comment type="caution">
    <text evidence="2">The sequence shown here is derived from an EMBL/GenBank/DDBJ whole genome shotgun (WGS) entry which is preliminary data.</text>
</comment>
<accession>A0A844Z6H8</accession>
<sequence length="85" mass="9672">MIKYLLGMAVTGLALTSAPAAADKKEEKPKDPEAITCKYIKLVRSRIPERVCRTNFEWTELKREQLQAKEQNRNRSSTCGTSIRC</sequence>
<name>A0A844Z6H8_9SPHN</name>
<gene>
    <name evidence="2" type="ORF">GRI35_06030</name>
</gene>
<dbReference type="RefSeq" id="WP_160613323.1">
    <property type="nucleotide sequence ID" value="NZ_JAUFQM010000001.1"/>
</dbReference>
<keyword evidence="3" id="KW-1185">Reference proteome</keyword>
<proteinExistence type="predicted"/>
<reference evidence="2 3" key="1">
    <citation type="submission" date="2019-12" db="EMBL/GenBank/DDBJ databases">
        <title>Genomic-based taxomic classification of the family Erythrobacteraceae.</title>
        <authorList>
            <person name="Xu L."/>
        </authorList>
    </citation>
    <scope>NUCLEOTIDE SEQUENCE [LARGE SCALE GENOMIC DNA]</scope>
    <source>
        <strain evidence="2 3">KCTC 42006</strain>
    </source>
</reference>
<dbReference type="EMBL" id="WTYZ01000001">
    <property type="protein sequence ID" value="MXO82922.1"/>
    <property type="molecule type" value="Genomic_DNA"/>
</dbReference>
<evidence type="ECO:0000313" key="2">
    <source>
        <dbReference type="EMBL" id="MXO82922.1"/>
    </source>
</evidence>
<evidence type="ECO:0000313" key="3">
    <source>
        <dbReference type="Proteomes" id="UP000460290"/>
    </source>
</evidence>
<dbReference type="OrthoDB" id="7452636at2"/>
<protein>
    <recommendedName>
        <fullName evidence="4">Entry exclusion lipoprotein TrbK</fullName>
    </recommendedName>
</protein>